<evidence type="ECO:0000313" key="2">
    <source>
        <dbReference type="Proteomes" id="UP000319432"/>
    </source>
</evidence>
<dbReference type="OrthoDB" id="2617623at2"/>
<dbReference type="EMBL" id="CP033464">
    <property type="protein sequence ID" value="QDX92069.1"/>
    <property type="molecule type" value="Genomic_DNA"/>
</dbReference>
<organism evidence="1 2">
    <name type="scientific">Brevibacillus laterosporus</name>
    <name type="common">Bacillus laterosporus</name>
    <dbReference type="NCBI Taxonomy" id="1465"/>
    <lineage>
        <taxon>Bacteria</taxon>
        <taxon>Bacillati</taxon>
        <taxon>Bacillota</taxon>
        <taxon>Bacilli</taxon>
        <taxon>Bacillales</taxon>
        <taxon>Paenibacillaceae</taxon>
        <taxon>Brevibacillus</taxon>
    </lineage>
</organism>
<dbReference type="Pfam" id="PF21822">
    <property type="entry name" value="Phage_TAC_15"/>
    <property type="match status" value="1"/>
</dbReference>
<protein>
    <submittedName>
        <fullName evidence="1">Uncharacterized protein</fullName>
    </submittedName>
</protein>
<name>A0A518V508_BRELA</name>
<keyword evidence="2" id="KW-1185">Reference proteome</keyword>
<sequence length="156" mass="16953">MQPIVKHKYVEVGDRKFQIRKFPAKVGSFMIIRLTALIAPMFTAAIKSNVKAKSVDEAKLADDIDISGVLEQLTNLSEKDFDYIQEKALSVCYESLPGGLAPVLHANGTFGVENLEDDTVTVMALTIHALTFNMTSFFQGSGLGGLVKGLVSSQQD</sequence>
<evidence type="ECO:0000313" key="1">
    <source>
        <dbReference type="EMBL" id="QDX92069.1"/>
    </source>
</evidence>
<gene>
    <name evidence="1" type="ORF">EEL30_06615</name>
</gene>
<dbReference type="Proteomes" id="UP000319432">
    <property type="component" value="Chromosome"/>
</dbReference>
<proteinExistence type="predicted"/>
<reference evidence="1 2" key="1">
    <citation type="submission" date="2018-11" db="EMBL/GenBank/DDBJ databases">
        <title>Phylogenetic determinants of toxin gene distribution in genomes of Brevibacillus laterosporus.</title>
        <authorList>
            <person name="Glare T.R."/>
            <person name="Durrant A."/>
            <person name="Berry C."/>
            <person name="Palma L."/>
            <person name="Ormskirk M."/>
            <person name="Cox M.O."/>
        </authorList>
    </citation>
    <scope>NUCLEOTIDE SEQUENCE [LARGE SCALE GENOMIC DNA]</scope>
    <source>
        <strain evidence="1 2">1821L</strain>
    </source>
</reference>
<dbReference type="InterPro" id="IPR049156">
    <property type="entry name" value="Phage_chap_TAC_15-like"/>
</dbReference>
<dbReference type="AlphaFoldDB" id="A0A518V508"/>
<accession>A0A518V508</accession>